<proteinExistence type="evidence at transcript level"/>
<evidence type="ECO:0000313" key="1">
    <source>
        <dbReference type="EMBL" id="ACF83216.1"/>
    </source>
</evidence>
<protein>
    <submittedName>
        <fullName evidence="1">Uncharacterized protein</fullName>
    </submittedName>
</protein>
<accession>B4FM73</accession>
<dbReference type="EMBL" id="BT038211">
    <property type="protein sequence ID" value="ACF83216.1"/>
    <property type="molecule type" value="mRNA"/>
</dbReference>
<sequence>MCSPSTSEAHRRRIINSTGVYCSEQGLAAAERCRRPLHRRPFELRHPRLISRAYRQLRRACVDALAVVNEAPPWSIWRRPPEFCTAALWLELCKRVESEGLK</sequence>
<organism evidence="1">
    <name type="scientific">Zea mays</name>
    <name type="common">Maize</name>
    <dbReference type="NCBI Taxonomy" id="4577"/>
    <lineage>
        <taxon>Eukaryota</taxon>
        <taxon>Viridiplantae</taxon>
        <taxon>Streptophyta</taxon>
        <taxon>Embryophyta</taxon>
        <taxon>Tracheophyta</taxon>
        <taxon>Spermatophyta</taxon>
        <taxon>Magnoliopsida</taxon>
        <taxon>Liliopsida</taxon>
        <taxon>Poales</taxon>
        <taxon>Poaceae</taxon>
        <taxon>PACMAD clade</taxon>
        <taxon>Panicoideae</taxon>
        <taxon>Andropogonodae</taxon>
        <taxon>Andropogoneae</taxon>
        <taxon>Tripsacinae</taxon>
        <taxon>Zea</taxon>
    </lineage>
</organism>
<name>B4FM73_MAIZE</name>
<dbReference type="AlphaFoldDB" id="B4FM73"/>
<reference evidence="1" key="1">
    <citation type="journal article" date="2009" name="PLoS Genet.">
        <title>Sequencing, mapping, and analysis of 27,455 maize full-length cDNAs.</title>
        <authorList>
            <person name="Soderlund C."/>
            <person name="Descour A."/>
            <person name="Kudrna D."/>
            <person name="Bomhoff M."/>
            <person name="Boyd L."/>
            <person name="Currie J."/>
            <person name="Angelova A."/>
            <person name="Collura K."/>
            <person name="Wissotski M."/>
            <person name="Ashley E."/>
            <person name="Morrow D."/>
            <person name="Fernandes J."/>
            <person name="Walbot V."/>
            <person name="Yu Y."/>
        </authorList>
    </citation>
    <scope>NUCLEOTIDE SEQUENCE</scope>
    <source>
        <strain evidence="1">B73</strain>
    </source>
</reference>